<dbReference type="EMBL" id="AEWT01000018">
    <property type="protein sequence ID" value="EGC69122.1"/>
    <property type="molecule type" value="Genomic_DNA"/>
</dbReference>
<sequence length="57" mass="6697">MLQHKHYTTITLALVKISECLFLLKETIRYKDFKKTLKKLQWIPFDFSTGSTAASFD</sequence>
<dbReference type="AlphaFoldDB" id="F0EL22"/>
<protein>
    <submittedName>
        <fullName evidence="1">Uncharacterized protein</fullName>
    </submittedName>
</protein>
<organism evidence="1 2">
    <name type="scientific">Enterococcus casseliflavus ATCC 12755</name>
    <dbReference type="NCBI Taxonomy" id="888066"/>
    <lineage>
        <taxon>Bacteria</taxon>
        <taxon>Bacillati</taxon>
        <taxon>Bacillota</taxon>
        <taxon>Bacilli</taxon>
        <taxon>Lactobacillales</taxon>
        <taxon>Enterococcaceae</taxon>
        <taxon>Enterococcus</taxon>
    </lineage>
</organism>
<dbReference type="HOGENOM" id="CLU_3183330_0_0_9"/>
<dbReference type="Proteomes" id="UP000004835">
    <property type="component" value="Unassembled WGS sequence"/>
</dbReference>
<reference evidence="1 2" key="1">
    <citation type="submission" date="2011-01" db="EMBL/GenBank/DDBJ databases">
        <authorList>
            <person name="Muzny D."/>
            <person name="Qin X."/>
            <person name="Deng J."/>
            <person name="Jiang H."/>
            <person name="Liu Y."/>
            <person name="Qu J."/>
            <person name="Song X.-Z."/>
            <person name="Zhang L."/>
            <person name="Thornton R."/>
            <person name="Coyle M."/>
            <person name="Francisco L."/>
            <person name="Jackson L."/>
            <person name="Javaid M."/>
            <person name="Korchina V."/>
            <person name="Kovar C."/>
            <person name="Mata R."/>
            <person name="Mathew T."/>
            <person name="Ngo R."/>
            <person name="Nguyen L."/>
            <person name="Nguyen N."/>
            <person name="Okwuonu G."/>
            <person name="Ongeri F."/>
            <person name="Pham C."/>
            <person name="Simmons D."/>
            <person name="Wilczek-Boney K."/>
            <person name="Hale W."/>
            <person name="Jakkamsetti A."/>
            <person name="Pham P."/>
            <person name="Ruth R."/>
            <person name="San Lucas F."/>
            <person name="Warren J."/>
            <person name="Zhang J."/>
            <person name="Zhao Z."/>
            <person name="Zhou C."/>
            <person name="Zhu D."/>
            <person name="Lee S."/>
            <person name="Bess C."/>
            <person name="Blankenburg K."/>
            <person name="Forbes L."/>
            <person name="Fu Q."/>
            <person name="Gubbala S."/>
            <person name="Hirani K."/>
            <person name="Jayaseelan J.C."/>
            <person name="Lara F."/>
            <person name="Munidasa M."/>
            <person name="Palculict T."/>
            <person name="Patil S."/>
            <person name="Pu L.-L."/>
            <person name="Saada N."/>
            <person name="Tang L."/>
            <person name="Weissenberger G."/>
            <person name="Zhu Y."/>
            <person name="Hemphill L."/>
            <person name="Shang Y."/>
            <person name="Youmans B."/>
            <person name="Ayvaz T."/>
            <person name="Ross M."/>
            <person name="Santibanez J."/>
            <person name="Aqrawi P."/>
            <person name="Gross S."/>
            <person name="Joshi V."/>
            <person name="Fowler G."/>
            <person name="Nazareth L."/>
            <person name="Reid J."/>
            <person name="Worley K."/>
            <person name="Petrosino J."/>
            <person name="Highlander S."/>
            <person name="Gibbs R."/>
        </authorList>
    </citation>
    <scope>NUCLEOTIDE SEQUENCE [LARGE SCALE GENOMIC DNA]</scope>
    <source>
        <strain evidence="1 2">ATCC 12755</strain>
    </source>
</reference>
<evidence type="ECO:0000313" key="1">
    <source>
        <dbReference type="EMBL" id="EGC69122.1"/>
    </source>
</evidence>
<gene>
    <name evidence="1" type="ORF">HMPREF9087_2114</name>
</gene>
<evidence type="ECO:0000313" key="2">
    <source>
        <dbReference type="Proteomes" id="UP000004835"/>
    </source>
</evidence>
<proteinExistence type="predicted"/>
<comment type="caution">
    <text evidence="1">The sequence shown here is derived from an EMBL/GenBank/DDBJ whole genome shotgun (WGS) entry which is preliminary data.</text>
</comment>
<name>F0EL22_ENTCA</name>
<accession>F0EL22</accession>